<gene>
    <name evidence="2" type="ORF">M408DRAFT_329742</name>
</gene>
<dbReference type="InterPro" id="IPR013933">
    <property type="entry name" value="CRC_Rsc7/Swp82"/>
</dbReference>
<feature type="compositionally biased region" description="Low complexity" evidence="1">
    <location>
        <begin position="17"/>
        <end position="30"/>
    </location>
</feature>
<feature type="region of interest" description="Disordered" evidence="1">
    <location>
        <begin position="1"/>
        <end position="101"/>
    </location>
</feature>
<dbReference type="OrthoDB" id="5598844at2759"/>
<sequence>MSDPGDEDFEDSREMSGSDADQGSGSGDNSDSIERPQRLKLTLKPRAAPSTPRGRGTGRPRGRPRGSGSGITLKVRRKQPDVVMDEPDTPPAPTPASEPAITSVGGKAYVKVGDQLFQLDRDNLVTREDPVGNSKIDMNGNLLGGREFKAATFHVPTRNPDIKYMLAIECARSSGYRDSLYYFRRNPLMYKLQLSAPEKEYLIQNGKLHTNLRHRSVTMVTARSAFKQHGAKVIKNGRWVVDDYFEEAAKIEAAEKGAKPGDIVIEPQQDFSHTISTDAYGKGQKESRTGIYKPGGPTTFFGSDAVGPFRGEMSSTKKAMLARENLTEENWMHAASLSILEANEELRRGRAEKIIPGGGLDEVQVPLPHGGATVTHYIPSATPAAGHAPPGDQGEGAAEVDTKTLEEANAASPKPLGIYEVHTGVIHYPRATQPTKARWVPLRRKYDKPVIGGLSSVGSAAWGVAWIDYTIKNEGAYEAELARIEQLEKEIEDAEKNGPPAINMDWDV</sequence>
<reference evidence="2 3" key="1">
    <citation type="submission" date="2014-04" db="EMBL/GenBank/DDBJ databases">
        <authorList>
            <consortium name="DOE Joint Genome Institute"/>
            <person name="Kuo A."/>
            <person name="Zuccaro A."/>
            <person name="Kohler A."/>
            <person name="Nagy L.G."/>
            <person name="Floudas D."/>
            <person name="Copeland A."/>
            <person name="Barry K.W."/>
            <person name="Cichocki N."/>
            <person name="Veneault-Fourrey C."/>
            <person name="LaButti K."/>
            <person name="Lindquist E.A."/>
            <person name="Lipzen A."/>
            <person name="Lundell T."/>
            <person name="Morin E."/>
            <person name="Murat C."/>
            <person name="Sun H."/>
            <person name="Tunlid A."/>
            <person name="Henrissat B."/>
            <person name="Grigoriev I.V."/>
            <person name="Hibbett D.S."/>
            <person name="Martin F."/>
            <person name="Nordberg H.P."/>
            <person name="Cantor M.N."/>
            <person name="Hua S.X."/>
        </authorList>
    </citation>
    <scope>NUCLEOTIDE SEQUENCE [LARGE SCALE GENOMIC DNA]</scope>
    <source>
        <strain evidence="2 3">MAFF 305830</strain>
    </source>
</reference>
<reference evidence="3" key="2">
    <citation type="submission" date="2015-01" db="EMBL/GenBank/DDBJ databases">
        <title>Evolutionary Origins and Diversification of the Mycorrhizal Mutualists.</title>
        <authorList>
            <consortium name="DOE Joint Genome Institute"/>
            <consortium name="Mycorrhizal Genomics Consortium"/>
            <person name="Kohler A."/>
            <person name="Kuo A."/>
            <person name="Nagy L.G."/>
            <person name="Floudas D."/>
            <person name="Copeland A."/>
            <person name="Barry K.W."/>
            <person name="Cichocki N."/>
            <person name="Veneault-Fourrey C."/>
            <person name="LaButti K."/>
            <person name="Lindquist E.A."/>
            <person name="Lipzen A."/>
            <person name="Lundell T."/>
            <person name="Morin E."/>
            <person name="Murat C."/>
            <person name="Riley R."/>
            <person name="Ohm R."/>
            <person name="Sun H."/>
            <person name="Tunlid A."/>
            <person name="Henrissat B."/>
            <person name="Grigoriev I.V."/>
            <person name="Hibbett D.S."/>
            <person name="Martin F."/>
        </authorList>
    </citation>
    <scope>NUCLEOTIDE SEQUENCE [LARGE SCALE GENOMIC DNA]</scope>
    <source>
        <strain evidence="3">MAFF 305830</strain>
    </source>
</reference>
<dbReference type="Proteomes" id="UP000054097">
    <property type="component" value="Unassembled WGS sequence"/>
</dbReference>
<dbReference type="AlphaFoldDB" id="A0A0C2WNG8"/>
<protein>
    <submittedName>
        <fullName evidence="2">Uncharacterized protein</fullName>
    </submittedName>
</protein>
<evidence type="ECO:0000313" key="2">
    <source>
        <dbReference type="EMBL" id="KIM27788.1"/>
    </source>
</evidence>
<proteinExistence type="predicted"/>
<feature type="compositionally biased region" description="Acidic residues" evidence="1">
    <location>
        <begin position="1"/>
        <end position="11"/>
    </location>
</feature>
<dbReference type="EMBL" id="KN824296">
    <property type="protein sequence ID" value="KIM27788.1"/>
    <property type="molecule type" value="Genomic_DNA"/>
</dbReference>
<feature type="region of interest" description="Disordered" evidence="1">
    <location>
        <begin position="380"/>
        <end position="399"/>
    </location>
</feature>
<evidence type="ECO:0000256" key="1">
    <source>
        <dbReference type="SAM" id="MobiDB-lite"/>
    </source>
</evidence>
<accession>A0A0C2WNG8</accession>
<organism evidence="2 3">
    <name type="scientific">Serendipita vermifera MAFF 305830</name>
    <dbReference type="NCBI Taxonomy" id="933852"/>
    <lineage>
        <taxon>Eukaryota</taxon>
        <taxon>Fungi</taxon>
        <taxon>Dikarya</taxon>
        <taxon>Basidiomycota</taxon>
        <taxon>Agaricomycotina</taxon>
        <taxon>Agaricomycetes</taxon>
        <taxon>Sebacinales</taxon>
        <taxon>Serendipitaceae</taxon>
        <taxon>Serendipita</taxon>
    </lineage>
</organism>
<evidence type="ECO:0000313" key="3">
    <source>
        <dbReference type="Proteomes" id="UP000054097"/>
    </source>
</evidence>
<dbReference type="HOGENOM" id="CLU_021756_1_0_1"/>
<keyword evidence="3" id="KW-1185">Reference proteome</keyword>
<name>A0A0C2WNG8_SERVB</name>
<dbReference type="STRING" id="933852.A0A0C2WNG8"/>
<dbReference type="Pfam" id="PF08624">
    <property type="entry name" value="CRC_subunit"/>
    <property type="match status" value="1"/>
</dbReference>